<proteinExistence type="predicted"/>
<dbReference type="Proteomes" id="UP000005561">
    <property type="component" value="Unassembled WGS sequence"/>
</dbReference>
<dbReference type="EMBL" id="ACCL02000001">
    <property type="protein sequence ID" value="EET62810.1"/>
    <property type="molecule type" value="Genomic_DNA"/>
</dbReference>
<name>C6L971_9FIRM</name>
<organism evidence="1 2">
    <name type="scientific">Marvinbryantia formatexigens DSM 14469</name>
    <dbReference type="NCBI Taxonomy" id="478749"/>
    <lineage>
        <taxon>Bacteria</taxon>
        <taxon>Bacillati</taxon>
        <taxon>Bacillota</taxon>
        <taxon>Clostridia</taxon>
        <taxon>Lachnospirales</taxon>
        <taxon>Lachnospiraceae</taxon>
        <taxon>Marvinbryantia</taxon>
    </lineage>
</organism>
<keyword evidence="2" id="KW-1185">Reference proteome</keyword>
<evidence type="ECO:0000313" key="2">
    <source>
        <dbReference type="Proteomes" id="UP000005561"/>
    </source>
</evidence>
<dbReference type="AlphaFoldDB" id="C6L971"/>
<gene>
    <name evidence="1" type="ORF">BRYFOR_05161</name>
</gene>
<reference evidence="1" key="1">
    <citation type="submission" date="2009-07" db="EMBL/GenBank/DDBJ databases">
        <authorList>
            <person name="Weinstock G."/>
            <person name="Sodergren E."/>
            <person name="Clifton S."/>
            <person name="Fulton L."/>
            <person name="Fulton B."/>
            <person name="Courtney L."/>
            <person name="Fronick C."/>
            <person name="Harrison M."/>
            <person name="Strong C."/>
            <person name="Farmer C."/>
            <person name="Delahaunty K."/>
            <person name="Markovic C."/>
            <person name="Hall O."/>
            <person name="Minx P."/>
            <person name="Tomlinson C."/>
            <person name="Mitreva M."/>
            <person name="Nelson J."/>
            <person name="Hou S."/>
            <person name="Wollam A."/>
            <person name="Pepin K.H."/>
            <person name="Johnson M."/>
            <person name="Bhonagiri V."/>
            <person name="Nash W.E."/>
            <person name="Warren W."/>
            <person name="Chinwalla A."/>
            <person name="Mardis E.R."/>
            <person name="Wilson R.K."/>
        </authorList>
    </citation>
    <scope>NUCLEOTIDE SEQUENCE [LARGE SCALE GENOMIC DNA]</scope>
    <source>
        <strain evidence="1">DSM 14469</strain>
    </source>
</reference>
<sequence length="55" mass="6179">MQNFLSDITASGCAATGRHQENRYFKWDCSGSPVFETWKKEAAGWTMGAFLKSET</sequence>
<comment type="caution">
    <text evidence="1">The sequence shown here is derived from an EMBL/GenBank/DDBJ whole genome shotgun (WGS) entry which is preliminary data.</text>
</comment>
<protein>
    <submittedName>
        <fullName evidence="1">Uncharacterized protein</fullName>
    </submittedName>
</protein>
<evidence type="ECO:0000313" key="1">
    <source>
        <dbReference type="EMBL" id="EET62810.1"/>
    </source>
</evidence>
<accession>C6L971</accession>